<evidence type="ECO:0000313" key="3">
    <source>
        <dbReference type="Proteomes" id="UP001597452"/>
    </source>
</evidence>
<accession>A0ABW5Q6H0</accession>
<sequence>MRDTFFIVLLVFAILNLIATVVTSMVISSITQQPKPEQSK</sequence>
<dbReference type="Proteomes" id="UP001597452">
    <property type="component" value="Unassembled WGS sequence"/>
</dbReference>
<evidence type="ECO:0000256" key="1">
    <source>
        <dbReference type="SAM" id="Phobius"/>
    </source>
</evidence>
<keyword evidence="1" id="KW-1133">Transmembrane helix</keyword>
<feature type="transmembrane region" description="Helical" evidence="1">
    <location>
        <begin position="6"/>
        <end position="30"/>
    </location>
</feature>
<evidence type="ECO:0000313" key="2">
    <source>
        <dbReference type="EMBL" id="MFD2637535.1"/>
    </source>
</evidence>
<keyword evidence="1" id="KW-0812">Transmembrane</keyword>
<organism evidence="2 3">
    <name type="scientific">Piscibacillus salipiscarius</name>
    <dbReference type="NCBI Taxonomy" id="299480"/>
    <lineage>
        <taxon>Bacteria</taxon>
        <taxon>Bacillati</taxon>
        <taxon>Bacillota</taxon>
        <taxon>Bacilli</taxon>
        <taxon>Bacillales</taxon>
        <taxon>Bacillaceae</taxon>
        <taxon>Piscibacillus</taxon>
    </lineage>
</organism>
<proteinExistence type="predicted"/>
<reference evidence="3" key="1">
    <citation type="journal article" date="2019" name="Int. J. Syst. Evol. Microbiol.">
        <title>The Global Catalogue of Microorganisms (GCM) 10K type strain sequencing project: providing services to taxonomists for standard genome sequencing and annotation.</title>
        <authorList>
            <consortium name="The Broad Institute Genomics Platform"/>
            <consortium name="The Broad Institute Genome Sequencing Center for Infectious Disease"/>
            <person name="Wu L."/>
            <person name="Ma J."/>
        </authorList>
    </citation>
    <scope>NUCLEOTIDE SEQUENCE [LARGE SCALE GENOMIC DNA]</scope>
    <source>
        <strain evidence="3">TISTR 1571</strain>
    </source>
</reference>
<name>A0ABW5Q6H0_9BACI</name>
<dbReference type="EMBL" id="JBHUMZ010000008">
    <property type="protein sequence ID" value="MFD2637535.1"/>
    <property type="molecule type" value="Genomic_DNA"/>
</dbReference>
<protein>
    <submittedName>
        <fullName evidence="2">Uncharacterized protein</fullName>
    </submittedName>
</protein>
<comment type="caution">
    <text evidence="2">The sequence shown here is derived from an EMBL/GenBank/DDBJ whole genome shotgun (WGS) entry which is preliminary data.</text>
</comment>
<dbReference type="RefSeq" id="WP_279401608.1">
    <property type="nucleotide sequence ID" value="NZ_JBHUMZ010000008.1"/>
</dbReference>
<keyword evidence="3" id="KW-1185">Reference proteome</keyword>
<keyword evidence="1" id="KW-0472">Membrane</keyword>
<gene>
    <name evidence="2" type="ORF">ACFSW4_01450</name>
</gene>